<gene>
    <name evidence="2" type="ORF">AUJ44_02020</name>
</gene>
<name>A0A1J4VCZ5_9BACT</name>
<evidence type="ECO:0000259" key="1">
    <source>
        <dbReference type="Pfam" id="PF26449"/>
    </source>
</evidence>
<protein>
    <recommendedName>
        <fullName evidence="1">DUF8128 domain-containing protein</fullName>
    </recommendedName>
</protein>
<dbReference type="AlphaFoldDB" id="A0A1J4VCZ5"/>
<feature type="domain" description="DUF8128" evidence="1">
    <location>
        <begin position="47"/>
        <end position="364"/>
    </location>
</feature>
<sequence>MAEYWLPVAAGLLFWSMWMRYIQLRYITAIKWVILEVKLPRQIDKTPLAMEVVLNALYQTSEGKWHEKYLVGRLKSWFSLEMVSLEGSIHFFIRTPAQFKNVIEAQIYAQYTSAEIHEVPDYARYVNYTKEGGEWSLWGTEYVLTKEDAYPIKTYVDYGLDKLGIKEEYKTDPLTSTLEFLGSIGKNEQVWIQIFVQPSGKRKKKPGTWFGKRDWIDEGKELIEKIIKNAKKRSGNATTSNFVTLTKVEEKEIEAIQHSIGKLGFDCGIRAIYWAKDGTFNPSNIPALAGTFRQYTSNDLNGFKPKNTTSFDYPWQDYGNIRLSGLKSSLFNAYKQRSYFYAPFKKKPFVLNSEELATIYHFPGGVAETPTFGRIDSRKAGPPPNLPI</sequence>
<dbReference type="Pfam" id="PF26449">
    <property type="entry name" value="DUF8128"/>
    <property type="match status" value="1"/>
</dbReference>
<evidence type="ECO:0000313" key="3">
    <source>
        <dbReference type="Proteomes" id="UP000183206"/>
    </source>
</evidence>
<dbReference type="InterPro" id="IPR058441">
    <property type="entry name" value="DUF8128"/>
</dbReference>
<comment type="caution">
    <text evidence="2">The sequence shown here is derived from an EMBL/GenBank/DDBJ whole genome shotgun (WGS) entry which is preliminary data.</text>
</comment>
<accession>A0A1J4VCZ5</accession>
<evidence type="ECO:0000313" key="2">
    <source>
        <dbReference type="EMBL" id="OIO32589.1"/>
    </source>
</evidence>
<reference evidence="2 3" key="1">
    <citation type="journal article" date="2016" name="Environ. Microbiol.">
        <title>Genomic resolution of a cold subsurface aquifer community provides metabolic insights for novel microbes adapted to high CO concentrations.</title>
        <authorList>
            <person name="Probst A.J."/>
            <person name="Castelle C.J."/>
            <person name="Singh A."/>
            <person name="Brown C.T."/>
            <person name="Anantharaman K."/>
            <person name="Sharon I."/>
            <person name="Hug L.A."/>
            <person name="Burstein D."/>
            <person name="Emerson J.B."/>
            <person name="Thomas B.C."/>
            <person name="Banfield J.F."/>
        </authorList>
    </citation>
    <scope>NUCLEOTIDE SEQUENCE [LARGE SCALE GENOMIC DNA]</scope>
    <source>
        <strain evidence="2">CG1_02_47_685</strain>
    </source>
</reference>
<dbReference type="Proteomes" id="UP000183206">
    <property type="component" value="Unassembled WGS sequence"/>
</dbReference>
<proteinExistence type="predicted"/>
<organism evidence="2 3">
    <name type="scientific">Candidatus Nomurabacteria bacterium CG1_02_47_685</name>
    <dbReference type="NCBI Taxonomy" id="1805282"/>
    <lineage>
        <taxon>Bacteria</taxon>
        <taxon>Candidatus Nomuraibacteriota</taxon>
    </lineage>
</organism>
<dbReference type="STRING" id="1805282.AUJ44_02020"/>
<dbReference type="EMBL" id="MNVO01000032">
    <property type="protein sequence ID" value="OIO32589.1"/>
    <property type="molecule type" value="Genomic_DNA"/>
</dbReference>